<reference evidence="11" key="4">
    <citation type="journal article" date="2018" name="Nat. Plants">
        <title>Whole-genome landscape of Medicago truncatula symbiotic genes.</title>
        <authorList>
            <person name="Pecrix Y."/>
            <person name="Staton S.E."/>
            <person name="Sallet E."/>
            <person name="Lelandais-Briere C."/>
            <person name="Moreau S."/>
            <person name="Carrere S."/>
            <person name="Blein T."/>
            <person name="Jardinaud M.F."/>
            <person name="Latrasse D."/>
            <person name="Zouine M."/>
            <person name="Zahm M."/>
            <person name="Kreplak J."/>
            <person name="Mayjonade B."/>
            <person name="Satge C."/>
            <person name="Perez M."/>
            <person name="Cauet S."/>
            <person name="Marande W."/>
            <person name="Chantry-Darmon C."/>
            <person name="Lopez-Roques C."/>
            <person name="Bouchez O."/>
            <person name="Berard A."/>
            <person name="Debelle F."/>
            <person name="Munos S."/>
            <person name="Bendahmane A."/>
            <person name="Berges H."/>
            <person name="Niebel A."/>
            <person name="Buitink J."/>
            <person name="Frugier F."/>
            <person name="Benhamed M."/>
            <person name="Crespi M."/>
            <person name="Gouzy J."/>
            <person name="Gamas P."/>
        </authorList>
    </citation>
    <scope>NUCLEOTIDE SEQUENCE [LARGE SCALE GENOMIC DNA]</scope>
    <source>
        <strain evidence="11">cv. Jemalong A17</strain>
    </source>
</reference>
<evidence type="ECO:0000256" key="5">
    <source>
        <dbReference type="ARBA" id="ARBA00023242"/>
    </source>
</evidence>
<feature type="domain" description="MADS-box" evidence="6">
    <location>
        <begin position="1"/>
        <end position="61"/>
    </location>
</feature>
<dbReference type="GO" id="GO:0005634">
    <property type="term" value="C:nucleus"/>
    <property type="evidence" value="ECO:0007669"/>
    <property type="project" value="UniProtKB-SubCell"/>
</dbReference>
<dbReference type="InterPro" id="IPR036879">
    <property type="entry name" value="TF_MADSbox_sf"/>
</dbReference>
<dbReference type="OrthoDB" id="1898716at2759"/>
<comment type="subcellular location">
    <subcellularLocation>
        <location evidence="1">Nucleus</location>
    </subcellularLocation>
</comment>
<reference evidence="7 10" key="2">
    <citation type="journal article" date="2014" name="BMC Genomics">
        <title>An improved genome release (version Mt4.0) for the model legume Medicago truncatula.</title>
        <authorList>
            <person name="Tang H."/>
            <person name="Krishnakumar V."/>
            <person name="Bidwell S."/>
            <person name="Rosen B."/>
            <person name="Chan A."/>
            <person name="Zhou S."/>
            <person name="Gentzbittel L."/>
            <person name="Childs K.L."/>
            <person name="Yandell M."/>
            <person name="Gundlach H."/>
            <person name="Mayer K.F."/>
            <person name="Schwartz D.C."/>
            <person name="Town C.D."/>
        </authorList>
    </citation>
    <scope>GENOME REANNOTATION</scope>
    <source>
        <strain evidence="7">A17</strain>
        <strain evidence="9 10">cv. Jemalong A17</strain>
    </source>
</reference>
<dbReference type="Proteomes" id="UP000265566">
    <property type="component" value="Chromosome 4"/>
</dbReference>
<dbReference type="GO" id="GO:0000978">
    <property type="term" value="F:RNA polymerase II cis-regulatory region sequence-specific DNA binding"/>
    <property type="evidence" value="ECO:0000318"/>
    <property type="project" value="GO_Central"/>
</dbReference>
<keyword evidence="5" id="KW-0539">Nucleus</keyword>
<dbReference type="InterPro" id="IPR002100">
    <property type="entry name" value="TF_MADSbox"/>
</dbReference>
<dbReference type="KEGG" id="mtr:25493407"/>
<dbReference type="SUPFAM" id="SSF55455">
    <property type="entry name" value="SRF-like"/>
    <property type="match status" value="1"/>
</dbReference>
<evidence type="ECO:0000313" key="7">
    <source>
        <dbReference type="EMBL" id="KEH31382.1"/>
    </source>
</evidence>
<evidence type="ECO:0000256" key="1">
    <source>
        <dbReference type="ARBA" id="ARBA00004123"/>
    </source>
</evidence>
<reference evidence="8" key="5">
    <citation type="journal article" date="2018" name="Nat. Plants">
        <title>Whole-genome landscape of Medicago truncatula symbiotic genes.</title>
        <authorList>
            <person name="Pecrix Y."/>
            <person name="Gamas P."/>
            <person name="Carrere S."/>
        </authorList>
    </citation>
    <scope>NUCLEOTIDE SEQUENCE</scope>
    <source>
        <tissue evidence="8">Leaves</tissue>
    </source>
</reference>
<accession>A0A072UP11</accession>
<dbReference type="PROSITE" id="PS50066">
    <property type="entry name" value="MADS_BOX_2"/>
    <property type="match status" value="1"/>
</dbReference>
<dbReference type="Proteomes" id="UP000002051">
    <property type="component" value="Chromosome 4"/>
</dbReference>
<dbReference type="AlphaFoldDB" id="A0A072UP11"/>
<keyword evidence="10" id="KW-1185">Reference proteome</keyword>
<name>A0A072UP11_MEDTR</name>
<protein>
    <submittedName>
        <fullName evidence="7">MADS-box transcription factor family protein</fullName>
    </submittedName>
    <submittedName>
        <fullName evidence="8">Putative transcription factor MADS-type1 family</fullName>
    </submittedName>
</protein>
<evidence type="ECO:0000313" key="11">
    <source>
        <dbReference type="Proteomes" id="UP000265566"/>
    </source>
</evidence>
<dbReference type="EnsemblPlants" id="KEH31382">
    <property type="protein sequence ID" value="KEH31382"/>
    <property type="gene ID" value="MTR_4g094638"/>
</dbReference>
<keyword evidence="2" id="KW-0805">Transcription regulation</keyword>
<dbReference type="Pfam" id="PF00319">
    <property type="entry name" value="SRF-TF"/>
    <property type="match status" value="1"/>
</dbReference>
<reference evidence="7 10" key="1">
    <citation type="journal article" date="2011" name="Nature">
        <title>The Medicago genome provides insight into the evolution of rhizobial symbioses.</title>
        <authorList>
            <person name="Young N.D."/>
            <person name="Debelle F."/>
            <person name="Oldroyd G.E."/>
            <person name="Geurts R."/>
            <person name="Cannon S.B."/>
            <person name="Udvardi M.K."/>
            <person name="Benedito V.A."/>
            <person name="Mayer K.F."/>
            <person name="Gouzy J."/>
            <person name="Schoof H."/>
            <person name="Van de Peer Y."/>
            <person name="Proost S."/>
            <person name="Cook D.R."/>
            <person name="Meyers B.C."/>
            <person name="Spannagl M."/>
            <person name="Cheung F."/>
            <person name="De Mita S."/>
            <person name="Krishnakumar V."/>
            <person name="Gundlach H."/>
            <person name="Zhou S."/>
            <person name="Mudge J."/>
            <person name="Bharti A.K."/>
            <person name="Murray J.D."/>
            <person name="Naoumkina M.A."/>
            <person name="Rosen B."/>
            <person name="Silverstein K.A."/>
            <person name="Tang H."/>
            <person name="Rombauts S."/>
            <person name="Zhao P.X."/>
            <person name="Zhou P."/>
            <person name="Barbe V."/>
            <person name="Bardou P."/>
            <person name="Bechner M."/>
            <person name="Bellec A."/>
            <person name="Berger A."/>
            <person name="Berges H."/>
            <person name="Bidwell S."/>
            <person name="Bisseling T."/>
            <person name="Choisne N."/>
            <person name="Couloux A."/>
            <person name="Denny R."/>
            <person name="Deshpande S."/>
            <person name="Dai X."/>
            <person name="Doyle J.J."/>
            <person name="Dudez A.M."/>
            <person name="Farmer A.D."/>
            <person name="Fouteau S."/>
            <person name="Franken C."/>
            <person name="Gibelin C."/>
            <person name="Gish J."/>
            <person name="Goldstein S."/>
            <person name="Gonzalez A.J."/>
            <person name="Green P.J."/>
            <person name="Hallab A."/>
            <person name="Hartog M."/>
            <person name="Hua A."/>
            <person name="Humphray S.J."/>
            <person name="Jeong D.H."/>
            <person name="Jing Y."/>
            <person name="Jocker A."/>
            <person name="Kenton S.M."/>
            <person name="Kim D.J."/>
            <person name="Klee K."/>
            <person name="Lai H."/>
            <person name="Lang C."/>
            <person name="Lin S."/>
            <person name="Macmil S.L."/>
            <person name="Magdelenat G."/>
            <person name="Matthews L."/>
            <person name="McCorrison J."/>
            <person name="Monaghan E.L."/>
            <person name="Mun J.H."/>
            <person name="Najar F.Z."/>
            <person name="Nicholson C."/>
            <person name="Noirot C."/>
            <person name="O'Bleness M."/>
            <person name="Paule C.R."/>
            <person name="Poulain J."/>
            <person name="Prion F."/>
            <person name="Qin B."/>
            <person name="Qu C."/>
            <person name="Retzel E.F."/>
            <person name="Riddle C."/>
            <person name="Sallet E."/>
            <person name="Samain S."/>
            <person name="Samson N."/>
            <person name="Sanders I."/>
            <person name="Saurat O."/>
            <person name="Scarpelli C."/>
            <person name="Schiex T."/>
            <person name="Segurens B."/>
            <person name="Severin A.J."/>
            <person name="Sherrier D.J."/>
            <person name="Shi R."/>
            <person name="Sims S."/>
            <person name="Singer S.R."/>
            <person name="Sinharoy S."/>
            <person name="Sterck L."/>
            <person name="Viollet A."/>
            <person name="Wang B.B."/>
            <person name="Wang K."/>
            <person name="Wang M."/>
            <person name="Wang X."/>
            <person name="Warfsmann J."/>
            <person name="Weissenbach J."/>
            <person name="White D.D."/>
            <person name="White J.D."/>
            <person name="Wiley G.B."/>
            <person name="Wincker P."/>
            <person name="Xing Y."/>
            <person name="Yang L."/>
            <person name="Yao Z."/>
            <person name="Ying F."/>
            <person name="Zhai J."/>
            <person name="Zhou L."/>
            <person name="Zuber A."/>
            <person name="Denarie J."/>
            <person name="Dixon R.A."/>
            <person name="May G.D."/>
            <person name="Schwartz D.C."/>
            <person name="Rogers J."/>
            <person name="Quetier F."/>
            <person name="Town C.D."/>
            <person name="Roe B.A."/>
        </authorList>
    </citation>
    <scope>NUCLEOTIDE SEQUENCE [LARGE SCALE GENOMIC DNA]</scope>
    <source>
        <strain evidence="7">A17</strain>
        <strain evidence="9 10">cv. Jemalong A17</strain>
    </source>
</reference>
<sequence length="178" mass="19622">MGRKKIEMELVENRSARYVTFSKRKSGIFKKASELSILCNARVGIVGFTPSGNPFAFGSPNFQAVAEQYLHGGQELEAGSSRQIVTLSENPNIKLMNKELSGLTEELKKVEEVKKGKAPIALSDLNLKELLKVKSSLKELHGDIDASSSLLLLSKKPIRIIDLVCKRMGKSNIVKTSY</sequence>
<evidence type="ECO:0000259" key="6">
    <source>
        <dbReference type="PROSITE" id="PS50066"/>
    </source>
</evidence>
<keyword evidence="3" id="KW-0238">DNA-binding</keyword>
<dbReference type="GO" id="GO:0006357">
    <property type="term" value="P:regulation of transcription by RNA polymerase II"/>
    <property type="evidence" value="ECO:0000318"/>
    <property type="project" value="GO_Central"/>
</dbReference>
<dbReference type="EMBL" id="CM001220">
    <property type="protein sequence ID" value="KEH31382.1"/>
    <property type="molecule type" value="Genomic_DNA"/>
</dbReference>
<dbReference type="GO" id="GO:0000981">
    <property type="term" value="F:DNA-binding transcription factor activity, RNA polymerase II-specific"/>
    <property type="evidence" value="ECO:0000318"/>
    <property type="project" value="GO_Central"/>
</dbReference>
<dbReference type="PANTHER" id="PTHR11945">
    <property type="entry name" value="MADS BOX PROTEIN"/>
    <property type="match status" value="1"/>
</dbReference>
<dbReference type="Gene3D" id="3.40.1810.10">
    <property type="entry name" value="Transcription factor, MADS-box"/>
    <property type="match status" value="1"/>
</dbReference>
<keyword evidence="4" id="KW-0804">Transcription</keyword>
<dbReference type="Gramene" id="rna25494">
    <property type="protein sequence ID" value="RHN62867.1"/>
    <property type="gene ID" value="gene25494"/>
</dbReference>
<evidence type="ECO:0000313" key="10">
    <source>
        <dbReference type="Proteomes" id="UP000002051"/>
    </source>
</evidence>
<gene>
    <name evidence="9" type="primary">25493407</name>
    <name evidence="7" type="ordered locus">MTR_4g094638</name>
    <name evidence="8" type="ORF">MtrunA17_Chr4g0052081</name>
</gene>
<proteinExistence type="predicted"/>
<organism evidence="7 10">
    <name type="scientific">Medicago truncatula</name>
    <name type="common">Barrel medic</name>
    <name type="synonym">Medicago tribuloides</name>
    <dbReference type="NCBI Taxonomy" id="3880"/>
    <lineage>
        <taxon>Eukaryota</taxon>
        <taxon>Viridiplantae</taxon>
        <taxon>Streptophyta</taxon>
        <taxon>Embryophyta</taxon>
        <taxon>Tracheophyta</taxon>
        <taxon>Spermatophyta</taxon>
        <taxon>Magnoliopsida</taxon>
        <taxon>eudicotyledons</taxon>
        <taxon>Gunneridae</taxon>
        <taxon>Pentapetalae</taxon>
        <taxon>rosids</taxon>
        <taxon>fabids</taxon>
        <taxon>Fabales</taxon>
        <taxon>Fabaceae</taxon>
        <taxon>Papilionoideae</taxon>
        <taxon>50 kb inversion clade</taxon>
        <taxon>NPAAA clade</taxon>
        <taxon>Hologalegina</taxon>
        <taxon>IRL clade</taxon>
        <taxon>Trifolieae</taxon>
        <taxon>Medicago</taxon>
    </lineage>
</organism>
<evidence type="ECO:0000313" key="8">
    <source>
        <dbReference type="EMBL" id="RHN62867.1"/>
    </source>
</evidence>
<dbReference type="GO" id="GO:0046983">
    <property type="term" value="F:protein dimerization activity"/>
    <property type="evidence" value="ECO:0007669"/>
    <property type="project" value="InterPro"/>
</dbReference>
<dbReference type="SMART" id="SM00432">
    <property type="entry name" value="MADS"/>
    <property type="match status" value="1"/>
</dbReference>
<evidence type="ECO:0000256" key="4">
    <source>
        <dbReference type="ARBA" id="ARBA00023163"/>
    </source>
</evidence>
<evidence type="ECO:0000256" key="2">
    <source>
        <dbReference type="ARBA" id="ARBA00023015"/>
    </source>
</evidence>
<dbReference type="PANTHER" id="PTHR11945:SF534">
    <property type="entry name" value="MYOCYTE-SPECIFIC ENHANCER FACTOR 2"/>
    <property type="match status" value="1"/>
</dbReference>
<evidence type="ECO:0000256" key="3">
    <source>
        <dbReference type="ARBA" id="ARBA00023125"/>
    </source>
</evidence>
<dbReference type="EMBL" id="PSQE01000004">
    <property type="protein sequence ID" value="RHN62867.1"/>
    <property type="molecule type" value="Genomic_DNA"/>
</dbReference>
<evidence type="ECO:0000313" key="9">
    <source>
        <dbReference type="EnsemblPlants" id="KEH31382"/>
    </source>
</evidence>
<dbReference type="HOGENOM" id="CLU_053053_5_3_1"/>
<dbReference type="PRINTS" id="PR00404">
    <property type="entry name" value="MADSDOMAIN"/>
</dbReference>
<dbReference type="GO" id="GO:0045893">
    <property type="term" value="P:positive regulation of DNA-templated transcription"/>
    <property type="evidence" value="ECO:0007669"/>
    <property type="project" value="UniProtKB-ARBA"/>
</dbReference>
<reference evidence="9" key="3">
    <citation type="submission" date="2015-04" db="UniProtKB">
        <authorList>
            <consortium name="EnsemblPlants"/>
        </authorList>
    </citation>
    <scope>IDENTIFICATION</scope>
    <source>
        <strain evidence="9">cv. Jemalong A17</strain>
    </source>
</reference>